<reference evidence="3" key="1">
    <citation type="journal article" date="2019" name="Int. J. Syst. Evol. Microbiol.">
        <title>The Global Catalogue of Microorganisms (GCM) 10K type strain sequencing project: providing services to taxonomists for standard genome sequencing and annotation.</title>
        <authorList>
            <consortium name="The Broad Institute Genomics Platform"/>
            <consortium name="The Broad Institute Genome Sequencing Center for Infectious Disease"/>
            <person name="Wu L."/>
            <person name="Ma J."/>
        </authorList>
    </citation>
    <scope>NUCLEOTIDE SEQUENCE [LARGE SCALE GENOMIC DNA]</scope>
    <source>
        <strain evidence="3">CGMCC 1.10759</strain>
    </source>
</reference>
<organism evidence="2 3">
    <name type="scientific">Steroidobacter flavus</name>
    <dbReference type="NCBI Taxonomy" id="1842136"/>
    <lineage>
        <taxon>Bacteria</taxon>
        <taxon>Pseudomonadati</taxon>
        <taxon>Pseudomonadota</taxon>
        <taxon>Gammaproteobacteria</taxon>
        <taxon>Steroidobacterales</taxon>
        <taxon>Steroidobacteraceae</taxon>
        <taxon>Steroidobacter</taxon>
    </lineage>
</organism>
<comment type="caution">
    <text evidence="2">The sequence shown here is derived from an EMBL/GenBank/DDBJ whole genome shotgun (WGS) entry which is preliminary data.</text>
</comment>
<evidence type="ECO:0000259" key="1">
    <source>
        <dbReference type="Pfam" id="PF15648"/>
    </source>
</evidence>
<dbReference type="Proteomes" id="UP001595904">
    <property type="component" value="Unassembled WGS sequence"/>
</dbReference>
<evidence type="ECO:0000313" key="3">
    <source>
        <dbReference type="Proteomes" id="UP001595904"/>
    </source>
</evidence>
<accession>A0ABV8SRH6</accession>
<dbReference type="EMBL" id="JBHSDU010000003">
    <property type="protein sequence ID" value="MFC4310189.1"/>
    <property type="molecule type" value="Genomic_DNA"/>
</dbReference>
<dbReference type="InterPro" id="IPR028904">
    <property type="entry name" value="Tox-REase-5_dom"/>
</dbReference>
<evidence type="ECO:0000313" key="2">
    <source>
        <dbReference type="EMBL" id="MFC4310189.1"/>
    </source>
</evidence>
<sequence>MKNASRIVSIWSSSGTWSRSNFGAYQQRSLNTLATLAKLDASFQTLTVVAKEALSPAPDEEHPSAELIRRYAFDENHAGDYLNLLAEGGLGSESLSHSGFAVSYCAYKDGQSVLPPNTGGAYLRLRGDSISTEPDAGTVMELPAGDARTPARFRQLLGTLIQTWECRIGGIALYDYERAVKGQSRNSYAGQWLFYLPFPHLSKCLPPDIRHEPFANGILIETTPHMPDANNPSDVAAGKRVRDVLDEFGLVNDATYAIEGWPPDQEETIYEQYITGAPANRKYTVHCINFDGYDADRKVLLYAKLFRRLKRHPKEWGLRNWDGPVLNEAKRQVRAAAKAGGVPIEWHIGLEEPAHQVRALLADYTDITEQQLRVIHTPLEEALTKP</sequence>
<keyword evidence="3" id="KW-1185">Reference proteome</keyword>
<feature type="domain" description="Tox-REase-5" evidence="1">
    <location>
        <begin position="270"/>
        <end position="348"/>
    </location>
</feature>
<name>A0ABV8SRH6_9GAMM</name>
<gene>
    <name evidence="2" type="ORF">ACFPN2_13945</name>
</gene>
<dbReference type="RefSeq" id="WP_380597476.1">
    <property type="nucleotide sequence ID" value="NZ_JBHSDU010000003.1"/>
</dbReference>
<protein>
    <recommendedName>
        <fullName evidence="1">Tox-REase-5 domain-containing protein</fullName>
    </recommendedName>
</protein>
<dbReference type="Pfam" id="PF15648">
    <property type="entry name" value="Tox-REase-5"/>
    <property type="match status" value="1"/>
</dbReference>
<proteinExistence type="predicted"/>